<keyword evidence="12" id="KW-0675">Receptor</keyword>
<comment type="caution">
    <text evidence="17">The sequence shown here is derived from an EMBL/GenBank/DDBJ whole genome shotgun (WGS) entry which is preliminary data.</text>
</comment>
<dbReference type="AlphaFoldDB" id="A0ABD2Q7I9"/>
<reference evidence="17 18" key="1">
    <citation type="submission" date="2024-11" db="EMBL/GenBank/DDBJ databases">
        <title>Adaptive evolution of stress response genes in parasites aligns with host niche diversity.</title>
        <authorList>
            <person name="Hahn C."/>
            <person name="Resl P."/>
        </authorList>
    </citation>
    <scope>NUCLEOTIDE SEQUENCE [LARGE SCALE GENOMIC DNA]</scope>
    <source>
        <strain evidence="17">EGGRZ-B1_66</strain>
        <tissue evidence="17">Body</tissue>
    </source>
</reference>
<dbReference type="GO" id="GO:0016020">
    <property type="term" value="C:membrane"/>
    <property type="evidence" value="ECO:0007669"/>
    <property type="project" value="UniProtKB-SubCell"/>
</dbReference>
<accession>A0ABD2Q7I9</accession>
<evidence type="ECO:0000256" key="12">
    <source>
        <dbReference type="ARBA" id="ARBA00023170"/>
    </source>
</evidence>
<evidence type="ECO:0000256" key="9">
    <source>
        <dbReference type="ARBA" id="ARBA00022989"/>
    </source>
</evidence>
<keyword evidence="9" id="KW-1133">Transmembrane helix</keyword>
<protein>
    <recommendedName>
        <fullName evidence="3">protein-tyrosine-phosphatase</fullName>
        <ecNumber evidence="3">3.1.3.48</ecNumber>
    </recommendedName>
</protein>
<keyword evidence="14" id="KW-0393">Immunoglobulin domain</keyword>
<keyword evidence="11" id="KW-1015">Disulfide bond</keyword>
<evidence type="ECO:0000313" key="17">
    <source>
        <dbReference type="EMBL" id="KAL3315358.1"/>
    </source>
</evidence>
<evidence type="ECO:0000256" key="4">
    <source>
        <dbReference type="ARBA" id="ARBA00022692"/>
    </source>
</evidence>
<dbReference type="SMART" id="SM00408">
    <property type="entry name" value="IGc2"/>
    <property type="match status" value="1"/>
</dbReference>
<sequence>MPLGATLVHTFSIGFCSTACFAALASLKYSIKPYSVSAVEALRPHISPMLPRRKIVKPGSQLELVCRALGQPAPSIKWFSDETSLSSNSSANSPDGQSNEALLRLFDLDQSVNITCVAESNLGAVSHTIHVLVKNLPNAPRSLLLSSVQAHSAQLVFLPAERAPNTDPVSHYLVEVVMHADLDAQLIQALPDDRLLADNRLSMDEYEHLLKSNGDRSKTMFKIVTNATQSIPADSLLRKNLVYNIYLNKPVIFVNFTSLQPYTEYSVWSRSFLADGTSSEPSPVYNFTTREAC</sequence>
<keyword evidence="8" id="KW-0904">Protein phosphatase</keyword>
<dbReference type="InterPro" id="IPR013783">
    <property type="entry name" value="Ig-like_fold"/>
</dbReference>
<evidence type="ECO:0000256" key="15">
    <source>
        <dbReference type="ARBA" id="ARBA00051722"/>
    </source>
</evidence>
<evidence type="ECO:0000256" key="11">
    <source>
        <dbReference type="ARBA" id="ARBA00023157"/>
    </source>
</evidence>
<dbReference type="InterPro" id="IPR036116">
    <property type="entry name" value="FN3_sf"/>
</dbReference>
<dbReference type="EC" id="3.1.3.48" evidence="3"/>
<keyword evidence="5" id="KW-0732">Signal</keyword>
<dbReference type="Pfam" id="PF07679">
    <property type="entry name" value="I-set"/>
    <property type="match status" value="1"/>
</dbReference>
<keyword evidence="4" id="KW-0812">Transmembrane</keyword>
<evidence type="ECO:0000256" key="10">
    <source>
        <dbReference type="ARBA" id="ARBA00023136"/>
    </source>
</evidence>
<dbReference type="InterPro" id="IPR003598">
    <property type="entry name" value="Ig_sub2"/>
</dbReference>
<evidence type="ECO:0000256" key="7">
    <source>
        <dbReference type="ARBA" id="ARBA00022801"/>
    </source>
</evidence>
<evidence type="ECO:0000256" key="2">
    <source>
        <dbReference type="ARBA" id="ARBA00010504"/>
    </source>
</evidence>
<comment type="catalytic activity">
    <reaction evidence="15">
        <text>O-phospho-L-tyrosyl-[protein] + H2O = L-tyrosyl-[protein] + phosphate</text>
        <dbReference type="Rhea" id="RHEA:10684"/>
        <dbReference type="Rhea" id="RHEA-COMP:10136"/>
        <dbReference type="Rhea" id="RHEA-COMP:20101"/>
        <dbReference type="ChEBI" id="CHEBI:15377"/>
        <dbReference type="ChEBI" id="CHEBI:43474"/>
        <dbReference type="ChEBI" id="CHEBI:46858"/>
        <dbReference type="ChEBI" id="CHEBI:61978"/>
        <dbReference type="EC" id="3.1.3.48"/>
    </reaction>
</comment>
<keyword evidence="10" id="KW-0472">Membrane</keyword>
<dbReference type="FunFam" id="2.60.40.10:FF:000010">
    <property type="entry name" value="receptor-type tyrosine-protein phosphatase delta isoform X1"/>
    <property type="match status" value="1"/>
</dbReference>
<gene>
    <name evidence="17" type="ORF">Ciccas_006011</name>
</gene>
<dbReference type="InterPro" id="IPR013098">
    <property type="entry name" value="Ig_I-set"/>
</dbReference>
<dbReference type="SUPFAM" id="SSF49265">
    <property type="entry name" value="Fibronectin type III"/>
    <property type="match status" value="1"/>
</dbReference>
<keyword evidence="6" id="KW-0677">Repeat</keyword>
<evidence type="ECO:0000256" key="3">
    <source>
        <dbReference type="ARBA" id="ARBA00013064"/>
    </source>
</evidence>
<comment type="similarity">
    <text evidence="2">Belongs to the protein-tyrosine phosphatase family. Receptor class 2A subfamily.</text>
</comment>
<name>A0ABD2Q7I9_9PLAT</name>
<dbReference type="EMBL" id="JBJKFK010000769">
    <property type="protein sequence ID" value="KAL3315358.1"/>
    <property type="molecule type" value="Genomic_DNA"/>
</dbReference>
<proteinExistence type="inferred from homology"/>
<evidence type="ECO:0000313" key="18">
    <source>
        <dbReference type="Proteomes" id="UP001626550"/>
    </source>
</evidence>
<organism evidence="17 18">
    <name type="scientific">Cichlidogyrus casuarinus</name>
    <dbReference type="NCBI Taxonomy" id="1844966"/>
    <lineage>
        <taxon>Eukaryota</taxon>
        <taxon>Metazoa</taxon>
        <taxon>Spiralia</taxon>
        <taxon>Lophotrochozoa</taxon>
        <taxon>Platyhelminthes</taxon>
        <taxon>Monogenea</taxon>
        <taxon>Monopisthocotylea</taxon>
        <taxon>Dactylogyridea</taxon>
        <taxon>Ancyrocephalidae</taxon>
        <taxon>Cichlidogyrus</taxon>
    </lineage>
</organism>
<dbReference type="GO" id="GO:0004725">
    <property type="term" value="F:protein tyrosine phosphatase activity"/>
    <property type="evidence" value="ECO:0007669"/>
    <property type="project" value="UniProtKB-EC"/>
</dbReference>
<feature type="domain" description="Ig-like" evidence="16">
    <location>
        <begin position="44"/>
        <end position="126"/>
    </location>
</feature>
<evidence type="ECO:0000259" key="16">
    <source>
        <dbReference type="PROSITE" id="PS50835"/>
    </source>
</evidence>
<dbReference type="Proteomes" id="UP001626550">
    <property type="component" value="Unassembled WGS sequence"/>
</dbReference>
<dbReference type="SMART" id="SM00409">
    <property type="entry name" value="IG"/>
    <property type="match status" value="1"/>
</dbReference>
<dbReference type="PROSITE" id="PS50835">
    <property type="entry name" value="IG_LIKE"/>
    <property type="match status" value="1"/>
</dbReference>
<dbReference type="Gene3D" id="2.60.40.10">
    <property type="entry name" value="Immunoglobulins"/>
    <property type="match status" value="2"/>
</dbReference>
<evidence type="ECO:0000256" key="14">
    <source>
        <dbReference type="ARBA" id="ARBA00023319"/>
    </source>
</evidence>
<keyword evidence="7" id="KW-0378">Hydrolase</keyword>
<evidence type="ECO:0000256" key="8">
    <source>
        <dbReference type="ARBA" id="ARBA00022912"/>
    </source>
</evidence>
<dbReference type="InterPro" id="IPR036179">
    <property type="entry name" value="Ig-like_dom_sf"/>
</dbReference>
<keyword evidence="18" id="KW-1185">Reference proteome</keyword>
<comment type="subcellular location">
    <subcellularLocation>
        <location evidence="1">Membrane</location>
        <topology evidence="1">Single-pass membrane protein</topology>
    </subcellularLocation>
</comment>
<evidence type="ECO:0000256" key="5">
    <source>
        <dbReference type="ARBA" id="ARBA00022729"/>
    </source>
</evidence>
<evidence type="ECO:0000256" key="6">
    <source>
        <dbReference type="ARBA" id="ARBA00022737"/>
    </source>
</evidence>
<dbReference type="SUPFAM" id="SSF48726">
    <property type="entry name" value="Immunoglobulin"/>
    <property type="match status" value="1"/>
</dbReference>
<dbReference type="InterPro" id="IPR007110">
    <property type="entry name" value="Ig-like_dom"/>
</dbReference>
<dbReference type="InterPro" id="IPR003599">
    <property type="entry name" value="Ig_sub"/>
</dbReference>
<evidence type="ECO:0000256" key="1">
    <source>
        <dbReference type="ARBA" id="ARBA00004167"/>
    </source>
</evidence>
<keyword evidence="13" id="KW-0325">Glycoprotein</keyword>
<evidence type="ECO:0000256" key="13">
    <source>
        <dbReference type="ARBA" id="ARBA00023180"/>
    </source>
</evidence>